<dbReference type="RefSeq" id="WP_143318578.1">
    <property type="nucleotide sequence ID" value="NZ_JACSRA010000054.1"/>
</dbReference>
<sequence>MKKKVLTFALLGLLAVGSIAPIAVKAAESWDYGYSQGRMQWYNYYLHSGLRHYGTITKNSVTYYGPTAGPGSWSRLDLDYNGPYACTYNKYAFF</sequence>
<evidence type="ECO:0000313" key="2">
    <source>
        <dbReference type="EMBL" id="MBD7913466.1"/>
    </source>
</evidence>
<accession>A0ABR8PZ62</accession>
<reference evidence="2 3" key="1">
    <citation type="submission" date="2020-08" db="EMBL/GenBank/DDBJ databases">
        <title>A Genomic Blueprint of the Chicken Gut Microbiome.</title>
        <authorList>
            <person name="Gilroy R."/>
            <person name="Ravi A."/>
            <person name="Getino M."/>
            <person name="Pursley I."/>
            <person name="Horton D.L."/>
            <person name="Alikhan N.-F."/>
            <person name="Baker D."/>
            <person name="Gharbi K."/>
            <person name="Hall N."/>
            <person name="Watson M."/>
            <person name="Adriaenssens E.M."/>
            <person name="Foster-Nyarko E."/>
            <person name="Jarju S."/>
            <person name="Secka A."/>
            <person name="Antonio M."/>
            <person name="Oren A."/>
            <person name="Chaudhuri R."/>
            <person name="La Ragione R.M."/>
            <person name="Hildebrand F."/>
            <person name="Pallen M.J."/>
        </authorList>
    </citation>
    <scope>NUCLEOTIDE SEQUENCE [LARGE SCALE GENOMIC DNA]</scope>
    <source>
        <strain evidence="2 3">Sa3CVN1</strain>
    </source>
</reference>
<organism evidence="2 3">
    <name type="scientific">Clostridium cibarium</name>
    <dbReference type="NCBI Taxonomy" id="2762247"/>
    <lineage>
        <taxon>Bacteria</taxon>
        <taxon>Bacillati</taxon>
        <taxon>Bacillota</taxon>
        <taxon>Clostridia</taxon>
        <taxon>Eubacteriales</taxon>
        <taxon>Clostridiaceae</taxon>
        <taxon>Clostridium</taxon>
    </lineage>
</organism>
<name>A0ABR8PZ62_9CLOT</name>
<dbReference type="EMBL" id="JACSRA010000054">
    <property type="protein sequence ID" value="MBD7913466.1"/>
    <property type="molecule type" value="Genomic_DNA"/>
</dbReference>
<evidence type="ECO:0008006" key="4">
    <source>
        <dbReference type="Google" id="ProtNLM"/>
    </source>
</evidence>
<feature type="signal peptide" evidence="1">
    <location>
        <begin position="1"/>
        <end position="26"/>
    </location>
</feature>
<keyword evidence="3" id="KW-1185">Reference proteome</keyword>
<dbReference type="Proteomes" id="UP000627781">
    <property type="component" value="Unassembled WGS sequence"/>
</dbReference>
<gene>
    <name evidence="2" type="ORF">H9661_19120</name>
</gene>
<evidence type="ECO:0000256" key="1">
    <source>
        <dbReference type="SAM" id="SignalP"/>
    </source>
</evidence>
<protein>
    <recommendedName>
        <fullName evidence="4">Bacteriocin</fullName>
    </recommendedName>
</protein>
<evidence type="ECO:0000313" key="3">
    <source>
        <dbReference type="Proteomes" id="UP000627781"/>
    </source>
</evidence>
<keyword evidence="1" id="KW-0732">Signal</keyword>
<feature type="chain" id="PRO_5047445728" description="Bacteriocin" evidence="1">
    <location>
        <begin position="27"/>
        <end position="94"/>
    </location>
</feature>
<proteinExistence type="predicted"/>
<comment type="caution">
    <text evidence="2">The sequence shown here is derived from an EMBL/GenBank/DDBJ whole genome shotgun (WGS) entry which is preliminary data.</text>
</comment>